<reference evidence="1" key="1">
    <citation type="journal article" date="2020" name="Stud. Mycol.">
        <title>101 Dothideomycetes genomes: a test case for predicting lifestyles and emergence of pathogens.</title>
        <authorList>
            <person name="Haridas S."/>
            <person name="Albert R."/>
            <person name="Binder M."/>
            <person name="Bloem J."/>
            <person name="Labutti K."/>
            <person name="Salamov A."/>
            <person name="Andreopoulos B."/>
            <person name="Baker S."/>
            <person name="Barry K."/>
            <person name="Bills G."/>
            <person name="Bluhm B."/>
            <person name="Cannon C."/>
            <person name="Castanera R."/>
            <person name="Culley D."/>
            <person name="Daum C."/>
            <person name="Ezra D."/>
            <person name="Gonzalez J."/>
            <person name="Henrissat B."/>
            <person name="Kuo A."/>
            <person name="Liang C."/>
            <person name="Lipzen A."/>
            <person name="Lutzoni F."/>
            <person name="Magnuson J."/>
            <person name="Mondo S."/>
            <person name="Nolan M."/>
            <person name="Ohm R."/>
            <person name="Pangilinan J."/>
            <person name="Park H.-J."/>
            <person name="Ramirez L."/>
            <person name="Alfaro M."/>
            <person name="Sun H."/>
            <person name="Tritt A."/>
            <person name="Yoshinaga Y."/>
            <person name="Zwiers L.-H."/>
            <person name="Turgeon B."/>
            <person name="Goodwin S."/>
            <person name="Spatafora J."/>
            <person name="Crous P."/>
            <person name="Grigoriev I."/>
        </authorList>
    </citation>
    <scope>NUCLEOTIDE SEQUENCE</scope>
    <source>
        <strain evidence="1">CBS 121410</strain>
    </source>
</reference>
<accession>A0A9P4HZK7</accession>
<keyword evidence="2" id="KW-1185">Reference proteome</keyword>
<organism evidence="1 2">
    <name type="scientific">Saccharata proteae CBS 121410</name>
    <dbReference type="NCBI Taxonomy" id="1314787"/>
    <lineage>
        <taxon>Eukaryota</taxon>
        <taxon>Fungi</taxon>
        <taxon>Dikarya</taxon>
        <taxon>Ascomycota</taxon>
        <taxon>Pezizomycotina</taxon>
        <taxon>Dothideomycetes</taxon>
        <taxon>Dothideomycetes incertae sedis</taxon>
        <taxon>Botryosphaeriales</taxon>
        <taxon>Saccharataceae</taxon>
        <taxon>Saccharata</taxon>
    </lineage>
</organism>
<name>A0A9P4HZK7_9PEZI</name>
<protein>
    <submittedName>
        <fullName evidence="1">Uncharacterized protein</fullName>
    </submittedName>
</protein>
<sequence>MNFFNDSFLPASGRVSVARSLATREAINAFDASDEEQYESRIHGEIEQLELRLAHASTDRLTTSRASLPEIHRRH</sequence>
<gene>
    <name evidence="1" type="ORF">K490DRAFT_62700</name>
</gene>
<proteinExistence type="predicted"/>
<comment type="caution">
    <text evidence="1">The sequence shown here is derived from an EMBL/GenBank/DDBJ whole genome shotgun (WGS) entry which is preliminary data.</text>
</comment>
<dbReference type="AlphaFoldDB" id="A0A9P4HZK7"/>
<dbReference type="EMBL" id="ML978713">
    <property type="protein sequence ID" value="KAF2089824.1"/>
    <property type="molecule type" value="Genomic_DNA"/>
</dbReference>
<evidence type="ECO:0000313" key="1">
    <source>
        <dbReference type="EMBL" id="KAF2089824.1"/>
    </source>
</evidence>
<dbReference type="Proteomes" id="UP000799776">
    <property type="component" value="Unassembled WGS sequence"/>
</dbReference>
<evidence type="ECO:0000313" key="2">
    <source>
        <dbReference type="Proteomes" id="UP000799776"/>
    </source>
</evidence>